<dbReference type="EMBL" id="UINC01003877">
    <property type="protein sequence ID" value="SVA09989.1"/>
    <property type="molecule type" value="Genomic_DNA"/>
</dbReference>
<evidence type="ECO:0000313" key="2">
    <source>
        <dbReference type="EMBL" id="SVA09989.1"/>
    </source>
</evidence>
<gene>
    <name evidence="2" type="ORF">METZ01_LOCUS62843</name>
</gene>
<feature type="non-terminal residue" evidence="2">
    <location>
        <position position="1"/>
    </location>
</feature>
<dbReference type="AlphaFoldDB" id="A0A381T2M5"/>
<feature type="compositionally biased region" description="Basic residues" evidence="1">
    <location>
        <begin position="25"/>
        <end position="35"/>
    </location>
</feature>
<evidence type="ECO:0000256" key="1">
    <source>
        <dbReference type="SAM" id="MobiDB-lite"/>
    </source>
</evidence>
<sequence length="48" mass="5418">MRWGSPRPLPIASCSSTRARSSRSDRRRRSSRTRRMSAPGHSSTRSST</sequence>
<organism evidence="2">
    <name type="scientific">marine metagenome</name>
    <dbReference type="NCBI Taxonomy" id="408172"/>
    <lineage>
        <taxon>unclassified sequences</taxon>
        <taxon>metagenomes</taxon>
        <taxon>ecological metagenomes</taxon>
    </lineage>
</organism>
<reference evidence="2" key="1">
    <citation type="submission" date="2018-05" db="EMBL/GenBank/DDBJ databases">
        <authorList>
            <person name="Lanie J.A."/>
            <person name="Ng W.-L."/>
            <person name="Kazmierczak K.M."/>
            <person name="Andrzejewski T.M."/>
            <person name="Davidsen T.M."/>
            <person name="Wayne K.J."/>
            <person name="Tettelin H."/>
            <person name="Glass J.I."/>
            <person name="Rusch D."/>
            <person name="Podicherti R."/>
            <person name="Tsui H.-C.T."/>
            <person name="Winkler M.E."/>
        </authorList>
    </citation>
    <scope>NUCLEOTIDE SEQUENCE</scope>
</reference>
<proteinExistence type="predicted"/>
<feature type="non-terminal residue" evidence="2">
    <location>
        <position position="48"/>
    </location>
</feature>
<feature type="region of interest" description="Disordered" evidence="1">
    <location>
        <begin position="1"/>
        <end position="48"/>
    </location>
</feature>
<accession>A0A381T2M5</accession>
<name>A0A381T2M5_9ZZZZ</name>
<protein>
    <submittedName>
        <fullName evidence="2">Uncharacterized protein</fullName>
    </submittedName>
</protein>